<protein>
    <submittedName>
        <fullName evidence="1">Uncharacterized protein</fullName>
    </submittedName>
</protein>
<proteinExistence type="predicted"/>
<evidence type="ECO:0000313" key="1">
    <source>
        <dbReference type="EMBL" id="PWZ06261.1"/>
    </source>
</evidence>
<sequence length="107" mass="11426">MQVEGIEPDGVTLLLVLAACGNPDGAQICGQAQARKDDASVEVDWRRFRTTQCCNSSCSYATATASVWPQRAGLGDRWAHHFACGARSTSAHTATTGRWRLVSSLAS</sequence>
<accession>A0A3L6DFH3</accession>
<comment type="caution">
    <text evidence="1">The sequence shown here is derived from an EMBL/GenBank/DDBJ whole genome shotgun (WGS) entry which is preliminary data.</text>
</comment>
<reference evidence="1" key="1">
    <citation type="journal article" date="2018" name="Nat. Genet.">
        <title>Extensive intraspecific gene order and gene structural variations between Mo17 and other maize genomes.</title>
        <authorList>
            <person name="Sun S."/>
            <person name="Zhou Y."/>
            <person name="Chen J."/>
            <person name="Shi J."/>
            <person name="Zhao H."/>
            <person name="Zhao H."/>
            <person name="Song W."/>
            <person name="Zhang M."/>
            <person name="Cui Y."/>
            <person name="Dong X."/>
            <person name="Liu H."/>
            <person name="Ma X."/>
            <person name="Jiao Y."/>
            <person name="Wang B."/>
            <person name="Wei X."/>
            <person name="Stein J.C."/>
            <person name="Glaubitz J.C."/>
            <person name="Lu F."/>
            <person name="Yu G."/>
            <person name="Liang C."/>
            <person name="Fengler K."/>
            <person name="Li B."/>
            <person name="Rafalski A."/>
            <person name="Schnable P.S."/>
            <person name="Ware D.H."/>
            <person name="Buckler E.S."/>
            <person name="Lai J."/>
        </authorList>
    </citation>
    <scope>NUCLEOTIDE SEQUENCE [LARGE SCALE GENOMIC DNA]</scope>
    <source>
        <tissue evidence="1">Seedling</tissue>
    </source>
</reference>
<dbReference type="EMBL" id="NCVQ01000010">
    <property type="protein sequence ID" value="PWZ06261.1"/>
    <property type="molecule type" value="Genomic_DNA"/>
</dbReference>
<organism evidence="1">
    <name type="scientific">Zea mays</name>
    <name type="common">Maize</name>
    <dbReference type="NCBI Taxonomy" id="4577"/>
    <lineage>
        <taxon>Eukaryota</taxon>
        <taxon>Viridiplantae</taxon>
        <taxon>Streptophyta</taxon>
        <taxon>Embryophyta</taxon>
        <taxon>Tracheophyta</taxon>
        <taxon>Spermatophyta</taxon>
        <taxon>Magnoliopsida</taxon>
        <taxon>Liliopsida</taxon>
        <taxon>Poales</taxon>
        <taxon>Poaceae</taxon>
        <taxon>PACMAD clade</taxon>
        <taxon>Panicoideae</taxon>
        <taxon>Andropogonodae</taxon>
        <taxon>Andropogoneae</taxon>
        <taxon>Tripsacinae</taxon>
        <taxon>Zea</taxon>
    </lineage>
</organism>
<dbReference type="AlphaFoldDB" id="A0A3L6DFH3"/>
<dbReference type="Proteomes" id="UP000251960">
    <property type="component" value="Chromosome 9"/>
</dbReference>
<gene>
    <name evidence="1" type="ORF">Zm00014a_019151</name>
</gene>
<name>A0A3L6DFH3_MAIZE</name>